<dbReference type="OrthoDB" id="4023759at2759"/>
<reference evidence="1 2" key="1">
    <citation type="journal article" date="2009" name="Nature">
        <title>Evolution of pathogenicity and sexual reproduction in eight Candida genomes.</title>
        <authorList>
            <person name="Butler G."/>
            <person name="Rasmussen M.D."/>
            <person name="Lin M.F."/>
            <person name="Santos M.A."/>
            <person name="Sakthikumar S."/>
            <person name="Munro C.A."/>
            <person name="Rheinbay E."/>
            <person name="Grabherr M."/>
            <person name="Forche A."/>
            <person name="Reedy J.L."/>
            <person name="Agrafioti I."/>
            <person name="Arnaud M.B."/>
            <person name="Bates S."/>
            <person name="Brown A.J."/>
            <person name="Brunke S."/>
            <person name="Costanzo M.C."/>
            <person name="Fitzpatrick D.A."/>
            <person name="de Groot P.W."/>
            <person name="Harris D."/>
            <person name="Hoyer L.L."/>
            <person name="Hube B."/>
            <person name="Klis F.M."/>
            <person name="Kodira C."/>
            <person name="Lennard N."/>
            <person name="Logue M.E."/>
            <person name="Martin R."/>
            <person name="Neiman A.M."/>
            <person name="Nikolaou E."/>
            <person name="Quail M.A."/>
            <person name="Quinn J."/>
            <person name="Santos M.C."/>
            <person name="Schmitzberger F.F."/>
            <person name="Sherlock G."/>
            <person name="Shah P."/>
            <person name="Silverstein K.A."/>
            <person name="Skrzypek M.S."/>
            <person name="Soll D."/>
            <person name="Staggs R."/>
            <person name="Stansfield I."/>
            <person name="Stumpf M.P."/>
            <person name="Sudbery P.E."/>
            <person name="Srikantha T."/>
            <person name="Zeng Q."/>
            <person name="Berman J."/>
            <person name="Berriman M."/>
            <person name="Heitman J."/>
            <person name="Gow N.A."/>
            <person name="Lorenz M.C."/>
            <person name="Birren B.W."/>
            <person name="Kellis M."/>
            <person name="Cuomo C.A."/>
        </authorList>
    </citation>
    <scope>NUCLEOTIDE SEQUENCE [LARGE SCALE GENOMIC DNA]</scope>
    <source>
        <strain evidence="2">ATCC MYA-3404 / T1</strain>
    </source>
</reference>
<dbReference type="AlphaFoldDB" id="C5MBH7"/>
<organism evidence="1 2">
    <name type="scientific">Candida tropicalis (strain ATCC MYA-3404 / T1)</name>
    <name type="common">Yeast</name>
    <dbReference type="NCBI Taxonomy" id="294747"/>
    <lineage>
        <taxon>Eukaryota</taxon>
        <taxon>Fungi</taxon>
        <taxon>Dikarya</taxon>
        <taxon>Ascomycota</taxon>
        <taxon>Saccharomycotina</taxon>
        <taxon>Pichiomycetes</taxon>
        <taxon>Debaryomycetaceae</taxon>
        <taxon>Candida/Lodderomyces clade</taxon>
        <taxon>Candida</taxon>
    </lineage>
</organism>
<evidence type="ECO:0000313" key="1">
    <source>
        <dbReference type="EMBL" id="EER32994.1"/>
    </source>
</evidence>
<dbReference type="PANTHER" id="PTHR47784:SF5">
    <property type="entry name" value="STEROL UPTAKE CONTROL PROTEIN 2"/>
    <property type="match status" value="1"/>
</dbReference>
<dbReference type="Proteomes" id="UP000002037">
    <property type="component" value="Unassembled WGS sequence"/>
</dbReference>
<dbReference type="InterPro" id="IPR053157">
    <property type="entry name" value="Sterol_Uptake_Regulator"/>
</dbReference>
<dbReference type="GO" id="GO:0008270">
    <property type="term" value="F:zinc ion binding"/>
    <property type="evidence" value="ECO:0007669"/>
    <property type="project" value="InterPro"/>
</dbReference>
<dbReference type="GO" id="GO:0001228">
    <property type="term" value="F:DNA-binding transcription activator activity, RNA polymerase II-specific"/>
    <property type="evidence" value="ECO:0007669"/>
    <property type="project" value="TreeGrafter"/>
</dbReference>
<accession>C5MBH7</accession>
<sequence length="446" mass="51148">MPKSKRGRRPVKRCSSCKRLKIKVCYFPRSITQFFIFLVQPKLLTCTPQCDQRQPCEYCKDRRKECVYEPEVPTSASSSESPESQETALSGYHPTTDLVLTQTSSQLSMSQQDVELLNFFEQKAKSTVFYNNHVFDDAFKTEVNPLFRHNSAVRYTLLAVSAIIQSNVLSVGSNDGAIVKSNQLLQTGMDYFQKALTFQQNLVSSVENPNNVQDGAIKELLSSCLLQMGYFVVNVGRVMPLLSLDRSQIDLITLSGAHRFIIEKYLPKVANSKIPLLFPSDSVLPSDFDERYYLSDSLRRDLNDVYGESNPEVKAVLEGAIVVIERAIYRTMQHGLPYPLIAMIVQLSNNEFRSYLYQANEFALRILFVCAVLCAMSKFCTRRFDNIYYDYVAWYKERQFTNRNQFEYLLDDKLYFLASQTDFEPEFSSIGEFNPIEIAKGYESSE</sequence>
<dbReference type="GeneID" id="8302014"/>
<dbReference type="HOGENOM" id="CLU_034207_0_0_1"/>
<dbReference type="EMBL" id="GG692398">
    <property type="protein sequence ID" value="EER32994.1"/>
    <property type="molecule type" value="Genomic_DNA"/>
</dbReference>
<dbReference type="RefSeq" id="XP_002549122.1">
    <property type="nucleotide sequence ID" value="XM_002549076.1"/>
</dbReference>
<dbReference type="InterPro" id="IPR036864">
    <property type="entry name" value="Zn2-C6_fun-type_DNA-bd_sf"/>
</dbReference>
<dbReference type="InterPro" id="IPR001138">
    <property type="entry name" value="Zn2Cys6_DnaBD"/>
</dbReference>
<dbReference type="KEGG" id="ctp:CTRG_03419"/>
<gene>
    <name evidence="1" type="ORF">CTRG_03419</name>
</gene>
<keyword evidence="2" id="KW-1185">Reference proteome</keyword>
<protein>
    <recommendedName>
        <fullName evidence="3">Zn(2)-C6 fungal-type domain-containing protein</fullName>
    </recommendedName>
</protein>
<evidence type="ECO:0000313" key="2">
    <source>
        <dbReference type="Proteomes" id="UP000002037"/>
    </source>
</evidence>
<dbReference type="Gene3D" id="4.10.240.10">
    <property type="entry name" value="Zn(2)-C6 fungal-type DNA-binding domain"/>
    <property type="match status" value="1"/>
</dbReference>
<proteinExistence type="predicted"/>
<dbReference type="PANTHER" id="PTHR47784">
    <property type="entry name" value="STEROL UPTAKE CONTROL PROTEIN 2"/>
    <property type="match status" value="1"/>
</dbReference>
<dbReference type="CDD" id="cd00067">
    <property type="entry name" value="GAL4"/>
    <property type="match status" value="1"/>
</dbReference>
<evidence type="ECO:0008006" key="3">
    <source>
        <dbReference type="Google" id="ProtNLM"/>
    </source>
</evidence>
<dbReference type="STRING" id="294747.C5MBH7"/>
<name>C5MBH7_CANTT</name>
<dbReference type="VEuPathDB" id="FungiDB:CTRG_03419"/>